<name>A0ABZ0IBR6_9GAMM</name>
<sequence>MGELVVAKGQATRQANKERRKKKILSVARSLIADEGFDALTISQLAVRSGVTIPTVHNLFGKKNDIVLEMFRQLVHRVDSELAEPELIDPIAASEVLLDNLLALYGADEDFYRAAFMGGERLGLFEHELNDGVFRKSILVAEKLCDRARKGGYLHGRIDSRWLAQQLFGCQRLARQDWVNGYIDIQTYRQQALIGMLLTFAADATPDLHQRICEKVVLLAE</sequence>
<feature type="domain" description="HTH tetR-type" evidence="3">
    <location>
        <begin position="18"/>
        <end position="78"/>
    </location>
</feature>
<feature type="DNA-binding region" description="H-T-H motif" evidence="2">
    <location>
        <begin position="41"/>
        <end position="60"/>
    </location>
</feature>
<dbReference type="Proteomes" id="UP001626549">
    <property type="component" value="Chromosome"/>
</dbReference>
<dbReference type="PANTHER" id="PTHR30055">
    <property type="entry name" value="HTH-TYPE TRANSCRIPTIONAL REGULATOR RUTR"/>
    <property type="match status" value="1"/>
</dbReference>
<protein>
    <submittedName>
        <fullName evidence="4">TetR/AcrR family transcriptional regulator</fullName>
    </submittedName>
</protein>
<keyword evidence="5" id="KW-1185">Reference proteome</keyword>
<dbReference type="Pfam" id="PF00440">
    <property type="entry name" value="TetR_N"/>
    <property type="match status" value="1"/>
</dbReference>
<accession>A0ABZ0IBR6</accession>
<gene>
    <name evidence="4" type="ORF">R0137_17265</name>
</gene>
<dbReference type="RefSeq" id="WP_407327655.1">
    <property type="nucleotide sequence ID" value="NZ_CP136865.1"/>
</dbReference>
<organism evidence="4 5">
    <name type="scientific">Congregibacter brevis</name>
    <dbReference type="NCBI Taxonomy" id="3081201"/>
    <lineage>
        <taxon>Bacteria</taxon>
        <taxon>Pseudomonadati</taxon>
        <taxon>Pseudomonadota</taxon>
        <taxon>Gammaproteobacteria</taxon>
        <taxon>Cellvibrionales</taxon>
        <taxon>Halieaceae</taxon>
        <taxon>Congregibacter</taxon>
    </lineage>
</organism>
<evidence type="ECO:0000313" key="5">
    <source>
        <dbReference type="Proteomes" id="UP001626549"/>
    </source>
</evidence>
<dbReference type="EMBL" id="CP136865">
    <property type="protein sequence ID" value="WOJ96969.1"/>
    <property type="molecule type" value="Genomic_DNA"/>
</dbReference>
<dbReference type="InterPro" id="IPR009057">
    <property type="entry name" value="Homeodomain-like_sf"/>
</dbReference>
<dbReference type="PROSITE" id="PS50977">
    <property type="entry name" value="HTH_TETR_2"/>
    <property type="match status" value="1"/>
</dbReference>
<dbReference type="InterPro" id="IPR050109">
    <property type="entry name" value="HTH-type_TetR-like_transc_reg"/>
</dbReference>
<evidence type="ECO:0000259" key="3">
    <source>
        <dbReference type="PROSITE" id="PS50977"/>
    </source>
</evidence>
<keyword evidence="1 2" id="KW-0238">DNA-binding</keyword>
<dbReference type="PRINTS" id="PR00455">
    <property type="entry name" value="HTHTETR"/>
</dbReference>
<evidence type="ECO:0000256" key="1">
    <source>
        <dbReference type="ARBA" id="ARBA00023125"/>
    </source>
</evidence>
<dbReference type="InterPro" id="IPR001647">
    <property type="entry name" value="HTH_TetR"/>
</dbReference>
<proteinExistence type="predicted"/>
<dbReference type="SUPFAM" id="SSF46689">
    <property type="entry name" value="Homeodomain-like"/>
    <property type="match status" value="1"/>
</dbReference>
<evidence type="ECO:0000313" key="4">
    <source>
        <dbReference type="EMBL" id="WOJ96969.1"/>
    </source>
</evidence>
<reference evidence="4 5" key="1">
    <citation type="submission" date="2023-10" db="EMBL/GenBank/DDBJ databases">
        <title>Two novel species belonging to the OM43/NOR5 clade.</title>
        <authorList>
            <person name="Park M."/>
        </authorList>
    </citation>
    <scope>NUCLEOTIDE SEQUENCE [LARGE SCALE GENOMIC DNA]</scope>
    <source>
        <strain evidence="4 5">IMCC45268</strain>
    </source>
</reference>
<dbReference type="Gene3D" id="1.10.357.10">
    <property type="entry name" value="Tetracycline Repressor, domain 2"/>
    <property type="match status" value="1"/>
</dbReference>
<evidence type="ECO:0000256" key="2">
    <source>
        <dbReference type="PROSITE-ProRule" id="PRU00335"/>
    </source>
</evidence>
<dbReference type="PANTHER" id="PTHR30055:SF184">
    <property type="entry name" value="HTH-TYPE TRANSCRIPTIONAL REGULATOR ETHR"/>
    <property type="match status" value="1"/>
</dbReference>